<organism evidence="2 3">
    <name type="scientific">Puccinia coronata f. sp. avenae</name>
    <dbReference type="NCBI Taxonomy" id="200324"/>
    <lineage>
        <taxon>Eukaryota</taxon>
        <taxon>Fungi</taxon>
        <taxon>Dikarya</taxon>
        <taxon>Basidiomycota</taxon>
        <taxon>Pucciniomycotina</taxon>
        <taxon>Pucciniomycetes</taxon>
        <taxon>Pucciniales</taxon>
        <taxon>Pucciniaceae</taxon>
        <taxon>Puccinia</taxon>
    </lineage>
</organism>
<reference evidence="2 3" key="1">
    <citation type="submission" date="2017-11" db="EMBL/GenBank/DDBJ databases">
        <title>De novo assembly and phasing of dikaryotic genomes from two isolates of Puccinia coronata f. sp. avenae, the causal agent of oat crown rust.</title>
        <authorList>
            <person name="Miller M.E."/>
            <person name="Zhang Y."/>
            <person name="Omidvar V."/>
            <person name="Sperschneider J."/>
            <person name="Schwessinger B."/>
            <person name="Raley C."/>
            <person name="Palmer J.M."/>
            <person name="Garnica D."/>
            <person name="Upadhyaya N."/>
            <person name="Rathjen J."/>
            <person name="Taylor J.M."/>
            <person name="Park R.F."/>
            <person name="Dodds P.N."/>
            <person name="Hirsch C.D."/>
            <person name="Kianian S.F."/>
            <person name="Figueroa M."/>
        </authorList>
    </citation>
    <scope>NUCLEOTIDE SEQUENCE [LARGE SCALE GENOMIC DNA]</scope>
    <source>
        <strain evidence="2">12NC29</strain>
    </source>
</reference>
<feature type="region of interest" description="Disordered" evidence="1">
    <location>
        <begin position="1"/>
        <end position="115"/>
    </location>
</feature>
<evidence type="ECO:0000256" key="1">
    <source>
        <dbReference type="SAM" id="MobiDB-lite"/>
    </source>
</evidence>
<feature type="compositionally biased region" description="Polar residues" evidence="1">
    <location>
        <begin position="97"/>
        <end position="115"/>
    </location>
</feature>
<feature type="compositionally biased region" description="Polar residues" evidence="1">
    <location>
        <begin position="20"/>
        <end position="29"/>
    </location>
</feature>
<protein>
    <submittedName>
        <fullName evidence="2">Uncharacterized protein</fullName>
    </submittedName>
</protein>
<evidence type="ECO:0000313" key="2">
    <source>
        <dbReference type="EMBL" id="PLW30151.1"/>
    </source>
</evidence>
<evidence type="ECO:0000313" key="3">
    <source>
        <dbReference type="Proteomes" id="UP000235388"/>
    </source>
</evidence>
<dbReference type="EMBL" id="PGCJ01000387">
    <property type="protein sequence ID" value="PLW30151.1"/>
    <property type="molecule type" value="Genomic_DNA"/>
</dbReference>
<dbReference type="STRING" id="200324.A0A2N5TXD3"/>
<dbReference type="Proteomes" id="UP000235388">
    <property type="component" value="Unassembled WGS sequence"/>
</dbReference>
<gene>
    <name evidence="2" type="ORF">PCANC_24520</name>
</gene>
<dbReference type="AlphaFoldDB" id="A0A2N5TXD3"/>
<keyword evidence="3" id="KW-1185">Reference proteome</keyword>
<sequence>MWSTSHHRFFRNSLHRDNSLDQPPQNRNLCPSMPPSASKQKRLAEKAAKNASKGESSATSSTAQSSALGTPGTAGSTAASTEEITTSMAKLKAATDRSGSGVLTSDVQSRDIQIS</sequence>
<feature type="non-terminal residue" evidence="2">
    <location>
        <position position="115"/>
    </location>
</feature>
<feature type="compositionally biased region" description="Basic residues" evidence="1">
    <location>
        <begin position="1"/>
        <end position="10"/>
    </location>
</feature>
<name>A0A2N5TXD3_9BASI</name>
<feature type="compositionally biased region" description="Low complexity" evidence="1">
    <location>
        <begin position="56"/>
        <end position="89"/>
    </location>
</feature>
<proteinExistence type="predicted"/>
<accession>A0A2N5TXD3</accession>
<comment type="caution">
    <text evidence="2">The sequence shown here is derived from an EMBL/GenBank/DDBJ whole genome shotgun (WGS) entry which is preliminary data.</text>
</comment>